<gene>
    <name evidence="6" type="ORF">H5410_006457</name>
</gene>
<name>A0A9J6ABD9_SOLCO</name>
<accession>A0A9J6ABD9</accession>
<keyword evidence="2" id="KW-0645">Protease</keyword>
<dbReference type="InterPro" id="IPR038765">
    <property type="entry name" value="Papain-like_cys_pep_sf"/>
</dbReference>
<dbReference type="Proteomes" id="UP000824120">
    <property type="component" value="Chromosome 2"/>
</dbReference>
<dbReference type="PROSITE" id="PS50600">
    <property type="entry name" value="ULP_PROTEASE"/>
    <property type="match status" value="1"/>
</dbReference>
<dbReference type="GO" id="GO:0006508">
    <property type="term" value="P:proteolysis"/>
    <property type="evidence" value="ECO:0007669"/>
    <property type="project" value="UniProtKB-KW"/>
</dbReference>
<sequence>MMILLVHKSTLIALQLYLYRRAALPWHLVDDVYIPINCGGQFHWVLTIVELKNRVIRMYDSSLGSRKKAIPHEIKILSKMIPSYLMDSGFFEKIERTSFVDCDAYKDNNSGSLLEAQVPFMRLWVIFDFLPEYLHKRYGALLWSYGSEKAKGAYVSENDDPPKPKSVVTQPPEEDLVHVA</sequence>
<feature type="domain" description="Ubiquitin-like protease family profile" evidence="5">
    <location>
        <begin position="1"/>
        <end position="113"/>
    </location>
</feature>
<organism evidence="6 7">
    <name type="scientific">Solanum commersonii</name>
    <name type="common">Commerson's wild potato</name>
    <name type="synonym">Commerson's nightshade</name>
    <dbReference type="NCBI Taxonomy" id="4109"/>
    <lineage>
        <taxon>Eukaryota</taxon>
        <taxon>Viridiplantae</taxon>
        <taxon>Streptophyta</taxon>
        <taxon>Embryophyta</taxon>
        <taxon>Tracheophyta</taxon>
        <taxon>Spermatophyta</taxon>
        <taxon>Magnoliopsida</taxon>
        <taxon>eudicotyledons</taxon>
        <taxon>Gunneridae</taxon>
        <taxon>Pentapetalae</taxon>
        <taxon>asterids</taxon>
        <taxon>lamiids</taxon>
        <taxon>Solanales</taxon>
        <taxon>Solanaceae</taxon>
        <taxon>Solanoideae</taxon>
        <taxon>Solaneae</taxon>
        <taxon>Solanum</taxon>
    </lineage>
</organism>
<dbReference type="Gene3D" id="3.40.395.10">
    <property type="entry name" value="Adenoviral Proteinase, Chain A"/>
    <property type="match status" value="1"/>
</dbReference>
<feature type="region of interest" description="Disordered" evidence="4">
    <location>
        <begin position="153"/>
        <end position="180"/>
    </location>
</feature>
<evidence type="ECO:0000256" key="2">
    <source>
        <dbReference type="ARBA" id="ARBA00022670"/>
    </source>
</evidence>
<dbReference type="PANTHER" id="PTHR31470:SF46">
    <property type="entry name" value="ULP1 PROTEASE FAMILY, C-TERMINAL CATALYTIC DOMAIN CONTAINING PROTEIN"/>
    <property type="match status" value="1"/>
</dbReference>
<dbReference type="EMBL" id="JACXVP010000002">
    <property type="protein sequence ID" value="KAG5621239.1"/>
    <property type="molecule type" value="Genomic_DNA"/>
</dbReference>
<evidence type="ECO:0000256" key="4">
    <source>
        <dbReference type="SAM" id="MobiDB-lite"/>
    </source>
</evidence>
<keyword evidence="3" id="KW-0378">Hydrolase</keyword>
<evidence type="ECO:0000259" key="5">
    <source>
        <dbReference type="PROSITE" id="PS50600"/>
    </source>
</evidence>
<evidence type="ECO:0000313" key="6">
    <source>
        <dbReference type="EMBL" id="KAG5621239.1"/>
    </source>
</evidence>
<protein>
    <recommendedName>
        <fullName evidence="5">Ubiquitin-like protease family profile domain-containing protein</fullName>
    </recommendedName>
</protein>
<comment type="caution">
    <text evidence="6">The sequence shown here is derived from an EMBL/GenBank/DDBJ whole genome shotgun (WGS) entry which is preliminary data.</text>
</comment>
<keyword evidence="7" id="KW-1185">Reference proteome</keyword>
<dbReference type="PANTHER" id="PTHR31470">
    <property type="entry name" value="CYSTEINE PROTEINASES SUPERFAMILY PROTEIN-RELATED-RELATED"/>
    <property type="match status" value="1"/>
</dbReference>
<dbReference type="SUPFAM" id="SSF54001">
    <property type="entry name" value="Cysteine proteinases"/>
    <property type="match status" value="1"/>
</dbReference>
<dbReference type="AlphaFoldDB" id="A0A9J6ABD9"/>
<dbReference type="Pfam" id="PF02902">
    <property type="entry name" value="Peptidase_C48"/>
    <property type="match status" value="1"/>
</dbReference>
<evidence type="ECO:0000256" key="3">
    <source>
        <dbReference type="ARBA" id="ARBA00022801"/>
    </source>
</evidence>
<dbReference type="OrthoDB" id="1939479at2759"/>
<dbReference type="GO" id="GO:0008234">
    <property type="term" value="F:cysteine-type peptidase activity"/>
    <property type="evidence" value="ECO:0007669"/>
    <property type="project" value="InterPro"/>
</dbReference>
<evidence type="ECO:0000313" key="7">
    <source>
        <dbReference type="Proteomes" id="UP000824120"/>
    </source>
</evidence>
<proteinExistence type="inferred from homology"/>
<dbReference type="InterPro" id="IPR003653">
    <property type="entry name" value="Peptidase_C48_C"/>
</dbReference>
<evidence type="ECO:0000256" key="1">
    <source>
        <dbReference type="ARBA" id="ARBA00005234"/>
    </source>
</evidence>
<reference evidence="6 7" key="1">
    <citation type="submission" date="2020-09" db="EMBL/GenBank/DDBJ databases">
        <title>De no assembly of potato wild relative species, Solanum commersonii.</title>
        <authorList>
            <person name="Cho K."/>
        </authorList>
    </citation>
    <scope>NUCLEOTIDE SEQUENCE [LARGE SCALE GENOMIC DNA]</scope>
    <source>
        <strain evidence="6">LZ3.2</strain>
        <tissue evidence="6">Leaf</tissue>
    </source>
</reference>
<comment type="similarity">
    <text evidence="1">Belongs to the peptidase C48 family.</text>
</comment>